<dbReference type="GO" id="GO:0002949">
    <property type="term" value="P:tRNA threonylcarbamoyladenosine modification"/>
    <property type="evidence" value="ECO:0007669"/>
    <property type="project" value="InterPro"/>
</dbReference>
<dbReference type="GO" id="GO:0005829">
    <property type="term" value="C:cytosol"/>
    <property type="evidence" value="ECO:0007669"/>
    <property type="project" value="TreeGrafter"/>
</dbReference>
<dbReference type="GO" id="GO:0016740">
    <property type="term" value="F:transferase activity"/>
    <property type="evidence" value="ECO:0007669"/>
    <property type="project" value="UniProtKB-KW"/>
</dbReference>
<dbReference type="EMBL" id="DSVQ01000003">
    <property type="protein sequence ID" value="HGT37844.1"/>
    <property type="molecule type" value="Genomic_DNA"/>
</dbReference>
<name>A0A7C4QLY2_9PLAN</name>
<keyword evidence="2" id="KW-0808">Transferase</keyword>
<dbReference type="InterPro" id="IPR000905">
    <property type="entry name" value="Gcp-like_dom"/>
</dbReference>
<dbReference type="NCBIfam" id="TIGR03725">
    <property type="entry name" value="T6A_YeaZ"/>
    <property type="match status" value="1"/>
</dbReference>
<dbReference type="CDD" id="cd24032">
    <property type="entry name" value="ASKHA_NBD_TsaB"/>
    <property type="match status" value="1"/>
</dbReference>
<sequence>MGQTPRNHPVAIRRRNAAGRRRLTNAGLSTGTTTRNAEGMWAECMWIVGIETSGLEGSAALLRKDEVIAERRLATAGRRHAQTLLAEIRDLLLAAGLSPRSVDAVAVSLGPGSFTGLRVGVVCAKTWAYATRCQVIGLETFLICAAAAPADWSRVWVVADAQRGDFFAAEYQRRDELRWQRITPLTIVSSADWLRQRQPGERIAGPGVTKIAEGSTAAFVAREEWSLRPSAAVLARQARQLLAEGRADDFWTLVPIYLRPSAAEEKRAPAAPDTTA</sequence>
<dbReference type="Pfam" id="PF00814">
    <property type="entry name" value="TsaD"/>
    <property type="match status" value="1"/>
</dbReference>
<protein>
    <submittedName>
        <fullName evidence="2">tRNA (Adenosine(37)-N6)-threonylcarbamoyltransferase complex dimerization subunit type 1 TsaB</fullName>
    </submittedName>
</protein>
<dbReference type="InterPro" id="IPR022496">
    <property type="entry name" value="T6A_TsaB"/>
</dbReference>
<dbReference type="InterPro" id="IPR043129">
    <property type="entry name" value="ATPase_NBD"/>
</dbReference>
<organism evidence="2">
    <name type="scientific">Schlesneria paludicola</name>
    <dbReference type="NCBI Taxonomy" id="360056"/>
    <lineage>
        <taxon>Bacteria</taxon>
        <taxon>Pseudomonadati</taxon>
        <taxon>Planctomycetota</taxon>
        <taxon>Planctomycetia</taxon>
        <taxon>Planctomycetales</taxon>
        <taxon>Planctomycetaceae</taxon>
        <taxon>Schlesneria</taxon>
    </lineage>
</organism>
<dbReference type="PANTHER" id="PTHR11735:SF11">
    <property type="entry name" value="TRNA THREONYLCARBAMOYLADENOSINE BIOSYNTHESIS PROTEIN TSAB"/>
    <property type="match status" value="1"/>
</dbReference>
<accession>A0A7C4QLY2</accession>
<dbReference type="SUPFAM" id="SSF53067">
    <property type="entry name" value="Actin-like ATPase domain"/>
    <property type="match status" value="2"/>
</dbReference>
<evidence type="ECO:0000259" key="1">
    <source>
        <dbReference type="Pfam" id="PF00814"/>
    </source>
</evidence>
<gene>
    <name evidence="2" type="primary">tsaB</name>
    <name evidence="2" type="ORF">ENS64_01035</name>
</gene>
<dbReference type="AlphaFoldDB" id="A0A7C4QLY2"/>
<proteinExistence type="predicted"/>
<comment type="caution">
    <text evidence="2">The sequence shown here is derived from an EMBL/GenBank/DDBJ whole genome shotgun (WGS) entry which is preliminary data.</text>
</comment>
<feature type="domain" description="Gcp-like" evidence="1">
    <location>
        <begin position="76"/>
        <end position="194"/>
    </location>
</feature>
<dbReference type="Gene3D" id="3.30.420.40">
    <property type="match status" value="2"/>
</dbReference>
<dbReference type="PANTHER" id="PTHR11735">
    <property type="entry name" value="TRNA N6-ADENOSINE THREONYLCARBAMOYLTRANSFERASE"/>
    <property type="match status" value="1"/>
</dbReference>
<reference evidence="2" key="1">
    <citation type="journal article" date="2020" name="mSystems">
        <title>Genome- and Community-Level Interaction Insights into Carbon Utilization and Element Cycling Functions of Hydrothermarchaeota in Hydrothermal Sediment.</title>
        <authorList>
            <person name="Zhou Z."/>
            <person name="Liu Y."/>
            <person name="Xu W."/>
            <person name="Pan J."/>
            <person name="Luo Z.H."/>
            <person name="Li M."/>
        </authorList>
    </citation>
    <scope>NUCLEOTIDE SEQUENCE [LARGE SCALE GENOMIC DNA]</scope>
    <source>
        <strain evidence="2">SpSt-508</strain>
    </source>
</reference>
<evidence type="ECO:0000313" key="2">
    <source>
        <dbReference type="EMBL" id="HGT37844.1"/>
    </source>
</evidence>